<dbReference type="EMBL" id="JAAVLN010000001">
    <property type="protein sequence ID" value="NKC03030.1"/>
    <property type="molecule type" value="Genomic_DNA"/>
</dbReference>
<comment type="caution">
    <text evidence="2">The sequence shown here is derived from an EMBL/GenBank/DDBJ whole genome shotgun (WGS) entry which is preliminary data.</text>
</comment>
<sequence>MLCWKKNARAPRDTDRRQPLSQLAAQFERHRPSHVVTLTSGEVPALPDSCTTQRLVQTFNDIVEPREGMVAPDADHVRALLDFVRGWQQDAPLLIHCYAGISRSTAAAYIAAIALNPQSDEAGLANELRKRSPSATPNIRLIEIADEILGRNGRMAAAIKLIGRGAEAFEGEVFSLPVRV</sequence>
<dbReference type="InterPro" id="IPR000387">
    <property type="entry name" value="Tyr_Pase_dom"/>
</dbReference>
<evidence type="ECO:0000313" key="2">
    <source>
        <dbReference type="EMBL" id="NKC03030.1"/>
    </source>
</evidence>
<dbReference type="InterPro" id="IPR029021">
    <property type="entry name" value="Prot-tyrosine_phosphatase-like"/>
</dbReference>
<gene>
    <name evidence="2" type="ORF">HED55_05685</name>
</gene>
<evidence type="ECO:0000259" key="1">
    <source>
        <dbReference type="PROSITE" id="PS50056"/>
    </source>
</evidence>
<organism evidence="2 3">
    <name type="scientific">Brucella haematophila</name>
    <dbReference type="NCBI Taxonomy" id="419474"/>
    <lineage>
        <taxon>Bacteria</taxon>
        <taxon>Pseudomonadati</taxon>
        <taxon>Pseudomonadota</taxon>
        <taxon>Alphaproteobacteria</taxon>
        <taxon>Hyphomicrobiales</taxon>
        <taxon>Brucellaceae</taxon>
        <taxon>Brucella/Ochrobactrum group</taxon>
        <taxon>Brucella</taxon>
    </lineage>
</organism>
<dbReference type="PROSITE" id="PS50056">
    <property type="entry name" value="TYR_PHOSPHATASE_2"/>
    <property type="match status" value="1"/>
</dbReference>
<dbReference type="Proteomes" id="UP000704467">
    <property type="component" value="Unassembled WGS sequence"/>
</dbReference>
<dbReference type="PROSITE" id="PS00383">
    <property type="entry name" value="TYR_PHOSPHATASE_1"/>
    <property type="match status" value="1"/>
</dbReference>
<dbReference type="Gene3D" id="3.90.190.10">
    <property type="entry name" value="Protein tyrosine phosphatase superfamily"/>
    <property type="match status" value="1"/>
</dbReference>
<dbReference type="InterPro" id="IPR016130">
    <property type="entry name" value="Tyr_Pase_AS"/>
</dbReference>
<proteinExistence type="predicted"/>
<keyword evidence="3" id="KW-1185">Reference proteome</keyword>
<accession>A0ABX1DJ90</accession>
<name>A0ABX1DJ90_9HYPH</name>
<dbReference type="SUPFAM" id="SSF52799">
    <property type="entry name" value="(Phosphotyrosine protein) phosphatases II"/>
    <property type="match status" value="1"/>
</dbReference>
<protein>
    <submittedName>
        <fullName evidence="2">Tyrosine protein phosphatase</fullName>
    </submittedName>
</protein>
<reference evidence="2 3" key="1">
    <citation type="submission" date="2020-03" db="EMBL/GenBank/DDBJ databases">
        <title>Whole genome sequencing of clinical and environmental type strains of Ochrobactrum.</title>
        <authorList>
            <person name="Dharne M."/>
        </authorList>
    </citation>
    <scope>NUCLEOTIDE SEQUENCE [LARGE SCALE GENOMIC DNA]</scope>
    <source>
        <strain evidence="2 3">CIP 109452</strain>
    </source>
</reference>
<feature type="domain" description="Tyrosine specific protein phosphatases" evidence="1">
    <location>
        <begin position="78"/>
        <end position="135"/>
    </location>
</feature>
<evidence type="ECO:0000313" key="3">
    <source>
        <dbReference type="Proteomes" id="UP000704467"/>
    </source>
</evidence>